<keyword evidence="5 8" id="KW-0812">Transmembrane</keyword>
<sequence length="364" mass="39113">MFSPVESAIGALLIQCATTSYIWHSGKVIGFSSLINGIFDPNVENVSIVSGIIMASLFVAYKIPDFSPIYQPVASVDLLEHQVDTSFPLYVVVSGLLVGAGTKFGCGCTSGHFLAGVSRLRLRSIIATAVFVIVGIVTVKIAGNGAVCYTETSNGEIVPTNCYVYDENFSIFQNNKMALLSVVFGGICTSYILIPILAKVLVTNGGAANQKTSSVTNSWFLKYLTGVNAGFLFGLGLFISGMVNPTKTIGFLSILTPSRFDPSLMLIAIFAILPNIVIWKKSIPQTKSELQVKKPLLTENYSLNFSNTVDLKFLFGNVLFGVGWGLYGVCPGPGLIGALGFNQWDGVYWLMSFLAGSWLAKKLN</sequence>
<keyword evidence="7 8" id="KW-0472">Membrane</keyword>
<feature type="transmembrane region" description="Helical" evidence="8">
    <location>
        <begin position="223"/>
        <end position="243"/>
    </location>
</feature>
<keyword evidence="2" id="KW-0813">Transport</keyword>
<evidence type="ECO:0000313" key="9">
    <source>
        <dbReference type="EMBL" id="GMM35210.1"/>
    </source>
</evidence>
<organism evidence="9 10">
    <name type="scientific">Saccharomycopsis crataegensis</name>
    <dbReference type="NCBI Taxonomy" id="43959"/>
    <lineage>
        <taxon>Eukaryota</taxon>
        <taxon>Fungi</taxon>
        <taxon>Dikarya</taxon>
        <taxon>Ascomycota</taxon>
        <taxon>Saccharomycotina</taxon>
        <taxon>Saccharomycetes</taxon>
        <taxon>Saccharomycopsidaceae</taxon>
        <taxon>Saccharomycopsis</taxon>
    </lineage>
</organism>
<dbReference type="AlphaFoldDB" id="A0AAV5QLJ2"/>
<dbReference type="GeneID" id="90073189"/>
<dbReference type="EMBL" id="BTFZ01000004">
    <property type="protein sequence ID" value="GMM35210.1"/>
    <property type="molecule type" value="Genomic_DNA"/>
</dbReference>
<reference evidence="9 10" key="1">
    <citation type="journal article" date="2023" name="Elife">
        <title>Identification of key yeast species and microbe-microbe interactions impacting larval growth of Drosophila in the wild.</title>
        <authorList>
            <person name="Mure A."/>
            <person name="Sugiura Y."/>
            <person name="Maeda R."/>
            <person name="Honda K."/>
            <person name="Sakurai N."/>
            <person name="Takahashi Y."/>
            <person name="Watada M."/>
            <person name="Katoh T."/>
            <person name="Gotoh A."/>
            <person name="Gotoh Y."/>
            <person name="Taniguchi I."/>
            <person name="Nakamura K."/>
            <person name="Hayashi T."/>
            <person name="Katayama T."/>
            <person name="Uemura T."/>
            <person name="Hattori Y."/>
        </authorList>
    </citation>
    <scope>NUCLEOTIDE SEQUENCE [LARGE SCALE GENOMIC DNA]</scope>
    <source>
        <strain evidence="9 10">SC-9</strain>
    </source>
</reference>
<dbReference type="Proteomes" id="UP001360560">
    <property type="component" value="Unassembled WGS sequence"/>
</dbReference>
<dbReference type="GO" id="GO:0005886">
    <property type="term" value="C:plasma membrane"/>
    <property type="evidence" value="ECO:0007669"/>
    <property type="project" value="UniProtKB-SubCell"/>
</dbReference>
<dbReference type="PANTHER" id="PTHR30574:SF1">
    <property type="entry name" value="SULPHUR TRANSPORT DOMAIN-CONTAINING PROTEIN"/>
    <property type="match status" value="1"/>
</dbReference>
<dbReference type="InterPro" id="IPR007272">
    <property type="entry name" value="Sulf_transp_TsuA/YedE"/>
</dbReference>
<dbReference type="InterPro" id="IPR046513">
    <property type="entry name" value="DUF6691"/>
</dbReference>
<comment type="caution">
    <text evidence="9">The sequence shown here is derived from an EMBL/GenBank/DDBJ whole genome shotgun (WGS) entry which is preliminary data.</text>
</comment>
<dbReference type="RefSeq" id="XP_064852210.1">
    <property type="nucleotide sequence ID" value="XM_064996138.1"/>
</dbReference>
<evidence type="ECO:0000256" key="2">
    <source>
        <dbReference type="ARBA" id="ARBA00022448"/>
    </source>
</evidence>
<name>A0AAV5QLJ2_9ASCO</name>
<feature type="transmembrane region" description="Helical" evidence="8">
    <location>
        <begin position="341"/>
        <end position="360"/>
    </location>
</feature>
<dbReference type="Pfam" id="PF04143">
    <property type="entry name" value="Sulf_transp"/>
    <property type="match status" value="1"/>
</dbReference>
<evidence type="ECO:0000313" key="10">
    <source>
        <dbReference type="Proteomes" id="UP001360560"/>
    </source>
</evidence>
<accession>A0AAV5QLJ2</accession>
<evidence type="ECO:0000256" key="8">
    <source>
        <dbReference type="SAM" id="Phobius"/>
    </source>
</evidence>
<feature type="transmembrane region" description="Helical" evidence="8">
    <location>
        <begin position="178"/>
        <end position="202"/>
    </location>
</feature>
<evidence type="ECO:0000256" key="4">
    <source>
        <dbReference type="ARBA" id="ARBA00022519"/>
    </source>
</evidence>
<keyword evidence="10" id="KW-1185">Reference proteome</keyword>
<keyword evidence="4" id="KW-0997">Cell inner membrane</keyword>
<evidence type="ECO:0000256" key="1">
    <source>
        <dbReference type="ARBA" id="ARBA00004429"/>
    </source>
</evidence>
<gene>
    <name evidence="9" type="ORF">DASC09_025350</name>
</gene>
<evidence type="ECO:0000256" key="6">
    <source>
        <dbReference type="ARBA" id="ARBA00022989"/>
    </source>
</evidence>
<keyword evidence="6 8" id="KW-1133">Transmembrane helix</keyword>
<proteinExistence type="predicted"/>
<dbReference type="PANTHER" id="PTHR30574">
    <property type="entry name" value="INNER MEMBRANE PROTEIN YEDE"/>
    <property type="match status" value="1"/>
</dbReference>
<evidence type="ECO:0008006" key="11">
    <source>
        <dbReference type="Google" id="ProtNLM"/>
    </source>
</evidence>
<comment type="subcellular location">
    <subcellularLocation>
        <location evidence="1">Cell inner membrane</location>
        <topology evidence="1">Multi-pass membrane protein</topology>
    </subcellularLocation>
</comment>
<feature type="transmembrane region" description="Helical" evidence="8">
    <location>
        <begin position="263"/>
        <end position="279"/>
    </location>
</feature>
<evidence type="ECO:0000256" key="3">
    <source>
        <dbReference type="ARBA" id="ARBA00022475"/>
    </source>
</evidence>
<evidence type="ECO:0000256" key="5">
    <source>
        <dbReference type="ARBA" id="ARBA00022692"/>
    </source>
</evidence>
<feature type="transmembrane region" description="Helical" evidence="8">
    <location>
        <begin position="125"/>
        <end position="143"/>
    </location>
</feature>
<keyword evidence="3" id="KW-1003">Cell membrane</keyword>
<evidence type="ECO:0000256" key="7">
    <source>
        <dbReference type="ARBA" id="ARBA00023136"/>
    </source>
</evidence>
<feature type="transmembrane region" description="Helical" evidence="8">
    <location>
        <begin position="311"/>
        <end position="329"/>
    </location>
</feature>
<protein>
    <recommendedName>
        <fullName evidence="11">Sulphur transport domain-containing protein</fullName>
    </recommendedName>
</protein>
<dbReference type="Pfam" id="PF20398">
    <property type="entry name" value="DUF6691"/>
    <property type="match status" value="1"/>
</dbReference>